<sequence>MGEDSITDQALCLREMVMKDEHYRRSMEDVSRQEEKKSRSRMSSVAVHQSHDSGCQETSRCVTIERATCPDDNPVCLICYSWFTCLWRLQT</sequence>
<dbReference type="EMBL" id="JAWDGP010003917">
    <property type="protein sequence ID" value="KAK3769467.1"/>
    <property type="molecule type" value="Genomic_DNA"/>
</dbReference>
<evidence type="ECO:0000313" key="2">
    <source>
        <dbReference type="EMBL" id="KAK3769467.1"/>
    </source>
</evidence>
<accession>A0AAE0ZJ99</accession>
<feature type="compositionally biased region" description="Polar residues" evidence="1">
    <location>
        <begin position="41"/>
        <end position="51"/>
    </location>
</feature>
<name>A0AAE0ZJ99_9GAST</name>
<dbReference type="AlphaFoldDB" id="A0AAE0ZJ99"/>
<proteinExistence type="predicted"/>
<reference evidence="2" key="1">
    <citation type="journal article" date="2023" name="G3 (Bethesda)">
        <title>A reference genome for the long-term kleptoplast-retaining sea slug Elysia crispata morphotype clarki.</title>
        <authorList>
            <person name="Eastman K.E."/>
            <person name="Pendleton A.L."/>
            <person name="Shaikh M.A."/>
            <person name="Suttiyut T."/>
            <person name="Ogas R."/>
            <person name="Tomko P."/>
            <person name="Gavelis G."/>
            <person name="Widhalm J.R."/>
            <person name="Wisecaver J.H."/>
        </authorList>
    </citation>
    <scope>NUCLEOTIDE SEQUENCE</scope>
    <source>
        <strain evidence="2">ECLA1</strain>
    </source>
</reference>
<comment type="caution">
    <text evidence="2">The sequence shown here is derived from an EMBL/GenBank/DDBJ whole genome shotgun (WGS) entry which is preliminary data.</text>
</comment>
<dbReference type="Proteomes" id="UP001283361">
    <property type="component" value="Unassembled WGS sequence"/>
</dbReference>
<protein>
    <submittedName>
        <fullName evidence="2">Uncharacterized protein</fullName>
    </submittedName>
</protein>
<evidence type="ECO:0000256" key="1">
    <source>
        <dbReference type="SAM" id="MobiDB-lite"/>
    </source>
</evidence>
<organism evidence="2 3">
    <name type="scientific">Elysia crispata</name>
    <name type="common">lettuce slug</name>
    <dbReference type="NCBI Taxonomy" id="231223"/>
    <lineage>
        <taxon>Eukaryota</taxon>
        <taxon>Metazoa</taxon>
        <taxon>Spiralia</taxon>
        <taxon>Lophotrochozoa</taxon>
        <taxon>Mollusca</taxon>
        <taxon>Gastropoda</taxon>
        <taxon>Heterobranchia</taxon>
        <taxon>Euthyneura</taxon>
        <taxon>Panpulmonata</taxon>
        <taxon>Sacoglossa</taxon>
        <taxon>Placobranchoidea</taxon>
        <taxon>Plakobranchidae</taxon>
        <taxon>Elysia</taxon>
    </lineage>
</organism>
<feature type="region of interest" description="Disordered" evidence="1">
    <location>
        <begin position="24"/>
        <end position="51"/>
    </location>
</feature>
<gene>
    <name evidence="2" type="ORF">RRG08_027037</name>
</gene>
<evidence type="ECO:0000313" key="3">
    <source>
        <dbReference type="Proteomes" id="UP001283361"/>
    </source>
</evidence>
<feature type="compositionally biased region" description="Basic and acidic residues" evidence="1">
    <location>
        <begin position="24"/>
        <end position="37"/>
    </location>
</feature>
<keyword evidence="3" id="KW-1185">Reference proteome</keyword>